<keyword evidence="7 9" id="KW-0413">Isomerase</keyword>
<keyword evidence="9" id="KW-0132">Cell division</keyword>
<comment type="subcellular location">
    <subcellularLocation>
        <location evidence="9">Cytoplasm</location>
    </subcellularLocation>
    <text evidence="9">About half TF is bound to the ribosome near the polypeptide exit tunnel while the other half is free in the cytoplasm.</text>
</comment>
<dbReference type="InterPro" id="IPR008880">
    <property type="entry name" value="Trigger_fac_C"/>
</dbReference>
<dbReference type="PIRSF" id="PIRSF003095">
    <property type="entry name" value="Trigger_factor"/>
    <property type="match status" value="1"/>
</dbReference>
<dbReference type="Gene3D" id="3.10.50.40">
    <property type="match status" value="1"/>
</dbReference>
<dbReference type="GO" id="GO:0015031">
    <property type="term" value="P:protein transport"/>
    <property type="evidence" value="ECO:0007669"/>
    <property type="project" value="UniProtKB-UniRule"/>
</dbReference>
<evidence type="ECO:0000256" key="8">
    <source>
        <dbReference type="ARBA" id="ARBA00029986"/>
    </source>
</evidence>
<evidence type="ECO:0000256" key="2">
    <source>
        <dbReference type="ARBA" id="ARBA00005464"/>
    </source>
</evidence>
<evidence type="ECO:0000313" key="13">
    <source>
        <dbReference type="Proteomes" id="UP000309544"/>
    </source>
</evidence>
<name>A0A5C4S3U7_PROVB</name>
<keyword evidence="6 9" id="KW-0143">Chaperone</keyword>
<evidence type="ECO:0000256" key="7">
    <source>
        <dbReference type="ARBA" id="ARBA00023235"/>
    </source>
</evidence>
<gene>
    <name evidence="9 12" type="primary">tig</name>
    <name evidence="12" type="ORF">FGF68_01435</name>
</gene>
<evidence type="ECO:0000256" key="4">
    <source>
        <dbReference type="ARBA" id="ARBA00016902"/>
    </source>
</evidence>
<evidence type="ECO:0000256" key="5">
    <source>
        <dbReference type="ARBA" id="ARBA00023110"/>
    </source>
</evidence>
<comment type="similarity">
    <text evidence="2 9">Belongs to the FKBP-type PPIase family. Tig subfamily.</text>
</comment>
<dbReference type="Proteomes" id="UP000309544">
    <property type="component" value="Unassembled WGS sequence"/>
</dbReference>
<dbReference type="NCBIfam" id="TIGR00115">
    <property type="entry name" value="tig"/>
    <property type="match status" value="1"/>
</dbReference>
<dbReference type="InterPro" id="IPR036611">
    <property type="entry name" value="Trigger_fac_ribosome-bd_sf"/>
</dbReference>
<dbReference type="RefSeq" id="WP_139626088.1">
    <property type="nucleotide sequence ID" value="NZ_VDCI01000001.1"/>
</dbReference>
<dbReference type="GO" id="GO:0051301">
    <property type="term" value="P:cell division"/>
    <property type="evidence" value="ECO:0007669"/>
    <property type="project" value="UniProtKB-KW"/>
</dbReference>
<dbReference type="Pfam" id="PF05697">
    <property type="entry name" value="Trigger_N"/>
    <property type="match status" value="1"/>
</dbReference>
<evidence type="ECO:0000259" key="10">
    <source>
        <dbReference type="Pfam" id="PF05697"/>
    </source>
</evidence>
<dbReference type="EC" id="5.2.1.8" evidence="3 9"/>
<evidence type="ECO:0000259" key="11">
    <source>
        <dbReference type="Pfam" id="PF05698"/>
    </source>
</evidence>
<accession>A0A5C4S3U7</accession>
<feature type="domain" description="Trigger factor ribosome-binding bacterial" evidence="10">
    <location>
        <begin position="1"/>
        <end position="141"/>
    </location>
</feature>
<dbReference type="InterPro" id="IPR008881">
    <property type="entry name" value="Trigger_fac_ribosome-bd_bac"/>
</dbReference>
<dbReference type="Gene3D" id="1.10.3120.10">
    <property type="entry name" value="Trigger factor, C-terminal domain"/>
    <property type="match status" value="1"/>
</dbReference>
<dbReference type="EMBL" id="VDCI01000001">
    <property type="protein sequence ID" value="TNJ37868.1"/>
    <property type="molecule type" value="Genomic_DNA"/>
</dbReference>
<organism evidence="12 13">
    <name type="scientific">Prosthecochloris vibrioformis</name>
    <name type="common">Chlorobium vibrioforme</name>
    <dbReference type="NCBI Taxonomy" id="1098"/>
    <lineage>
        <taxon>Bacteria</taxon>
        <taxon>Pseudomonadati</taxon>
        <taxon>Chlorobiota</taxon>
        <taxon>Chlorobiia</taxon>
        <taxon>Chlorobiales</taxon>
        <taxon>Chlorobiaceae</taxon>
        <taxon>Prosthecochloris</taxon>
    </lineage>
</organism>
<keyword evidence="13" id="KW-1185">Reference proteome</keyword>
<comment type="catalytic activity">
    <reaction evidence="1 9">
        <text>[protein]-peptidylproline (omega=180) = [protein]-peptidylproline (omega=0)</text>
        <dbReference type="Rhea" id="RHEA:16237"/>
        <dbReference type="Rhea" id="RHEA-COMP:10747"/>
        <dbReference type="Rhea" id="RHEA-COMP:10748"/>
        <dbReference type="ChEBI" id="CHEBI:83833"/>
        <dbReference type="ChEBI" id="CHEBI:83834"/>
        <dbReference type="EC" id="5.2.1.8"/>
    </reaction>
</comment>
<keyword evidence="9" id="KW-0131">Cell cycle</keyword>
<dbReference type="GO" id="GO:0003755">
    <property type="term" value="F:peptidyl-prolyl cis-trans isomerase activity"/>
    <property type="evidence" value="ECO:0007669"/>
    <property type="project" value="UniProtKB-UniRule"/>
</dbReference>
<keyword evidence="5 9" id="KW-0697">Rotamase</keyword>
<dbReference type="HAMAP" id="MF_00303">
    <property type="entry name" value="Trigger_factor_Tig"/>
    <property type="match status" value="1"/>
</dbReference>
<dbReference type="SUPFAM" id="SSF109998">
    <property type="entry name" value="Triger factor/SurA peptide-binding domain-like"/>
    <property type="match status" value="1"/>
</dbReference>
<dbReference type="GO" id="GO:0006457">
    <property type="term" value="P:protein folding"/>
    <property type="evidence" value="ECO:0007669"/>
    <property type="project" value="UniProtKB-UniRule"/>
</dbReference>
<comment type="domain">
    <text evidence="9">Consists of 3 domains; the N-terminus binds the ribosome, the middle domain has PPIase activity, while the C-terminus has intrinsic chaperone activity on its own.</text>
</comment>
<dbReference type="Gene3D" id="3.30.70.1050">
    <property type="entry name" value="Trigger factor ribosome-binding domain"/>
    <property type="match status" value="1"/>
</dbReference>
<evidence type="ECO:0000256" key="6">
    <source>
        <dbReference type="ARBA" id="ARBA00023186"/>
    </source>
</evidence>
<dbReference type="GO" id="GO:0005737">
    <property type="term" value="C:cytoplasm"/>
    <property type="evidence" value="ECO:0007669"/>
    <property type="project" value="UniProtKB-SubCell"/>
</dbReference>
<comment type="function">
    <text evidence="9">Involved in protein export. Acts as a chaperone by maintaining the newly synthesized protein in an open conformation. Functions as a peptidyl-prolyl cis-trans isomerase.</text>
</comment>
<evidence type="ECO:0000256" key="9">
    <source>
        <dbReference type="HAMAP-Rule" id="MF_00303"/>
    </source>
</evidence>
<evidence type="ECO:0000256" key="3">
    <source>
        <dbReference type="ARBA" id="ARBA00013194"/>
    </source>
</evidence>
<proteinExistence type="inferred from homology"/>
<dbReference type="InterPro" id="IPR005215">
    <property type="entry name" value="Trig_fac"/>
</dbReference>
<keyword evidence="9" id="KW-0963">Cytoplasm</keyword>
<dbReference type="SUPFAM" id="SSF54534">
    <property type="entry name" value="FKBP-like"/>
    <property type="match status" value="1"/>
</dbReference>
<dbReference type="SUPFAM" id="SSF102735">
    <property type="entry name" value="Trigger factor ribosome-binding domain"/>
    <property type="match status" value="1"/>
</dbReference>
<evidence type="ECO:0000313" key="12">
    <source>
        <dbReference type="EMBL" id="TNJ37868.1"/>
    </source>
</evidence>
<sequence>MQHTTKNVSETEQQLEIILSAEEFTPELNNEIEDARKNVQIKGFRKGHVPTGMIRKLMGPAIEATVAEKLASKHFGEIAEKESIKPAGRAQLDDFTFGDESLSITLSYEIHPEFELKDYTGYSFVEDIYTVTDEDVENEINLILKSNGTLISVEAPAEAGDTVIADLVKYDAEGNELEDQKTENHHFNLEYLPEDNPFREALVGAKAGDTVKVEVKPEEDEEDGETFKYEVTVKEVKRTELPELTGELLKEVTSGKFEEIEPFRQDVRQQLEEHFSKKSEQDLLEAISAKLIEENPVPTPKTMVDSFENMLIENAKRQFGGEFPAGFDDRALRASMRPNAEKHARWMLISQKIAETGNLEVTDEDIKAFAEKEAEKNPSAKVEELLQAYMSSEFRDYITDTILKDKIYGILKSAVTIQGENKPLPQHDA</sequence>
<dbReference type="InterPro" id="IPR037041">
    <property type="entry name" value="Trigger_fac_C_sf"/>
</dbReference>
<feature type="domain" description="Trigger factor C-terminal" evidence="11">
    <location>
        <begin position="260"/>
        <end position="409"/>
    </location>
</feature>
<comment type="caution">
    <text evidence="12">The sequence shown here is derived from an EMBL/GenBank/DDBJ whole genome shotgun (WGS) entry which is preliminary data.</text>
</comment>
<dbReference type="AlphaFoldDB" id="A0A5C4S3U7"/>
<evidence type="ECO:0000256" key="1">
    <source>
        <dbReference type="ARBA" id="ARBA00000971"/>
    </source>
</evidence>
<dbReference type="InterPro" id="IPR027304">
    <property type="entry name" value="Trigger_fact/SurA_dom_sf"/>
</dbReference>
<reference evidence="12 13" key="1">
    <citation type="submission" date="2019-05" db="EMBL/GenBank/DDBJ databases">
        <title>Draft Whole-Genome sequence of the green sulfur bacterium Prosthecochloris vibrioformis DSM 260.</title>
        <authorList>
            <person name="Meyer T.E."/>
            <person name="Kyndt J.A."/>
        </authorList>
    </citation>
    <scope>NUCLEOTIDE SEQUENCE [LARGE SCALE GENOMIC DNA]</scope>
    <source>
        <strain evidence="12 13">DSM 260</strain>
    </source>
</reference>
<dbReference type="InterPro" id="IPR046357">
    <property type="entry name" value="PPIase_dom_sf"/>
</dbReference>
<protein>
    <recommendedName>
        <fullName evidence="4 9">Trigger factor</fullName>
        <shortName evidence="9">TF</shortName>
        <ecNumber evidence="3 9">5.2.1.8</ecNumber>
    </recommendedName>
    <alternativeName>
        <fullName evidence="8 9">PPIase</fullName>
    </alternativeName>
</protein>
<dbReference type="Pfam" id="PF05698">
    <property type="entry name" value="Trigger_C"/>
    <property type="match status" value="1"/>
</dbReference>